<evidence type="ECO:0000256" key="3">
    <source>
        <dbReference type="ARBA" id="ARBA00025804"/>
    </source>
</evidence>
<evidence type="ECO:0000313" key="5">
    <source>
        <dbReference type="EMBL" id="CAK0885206.1"/>
    </source>
</evidence>
<dbReference type="EMBL" id="CAUYUJ010018638">
    <property type="protein sequence ID" value="CAK0885206.1"/>
    <property type="molecule type" value="Genomic_DNA"/>
</dbReference>
<reference evidence="5" key="1">
    <citation type="submission" date="2023-10" db="EMBL/GenBank/DDBJ databases">
        <authorList>
            <person name="Chen Y."/>
            <person name="Shah S."/>
            <person name="Dougan E. K."/>
            <person name="Thang M."/>
            <person name="Chan C."/>
        </authorList>
    </citation>
    <scope>NUCLEOTIDE SEQUENCE [LARGE SCALE GENOMIC DNA]</scope>
</reference>
<organism evidence="5 6">
    <name type="scientific">Prorocentrum cordatum</name>
    <dbReference type="NCBI Taxonomy" id="2364126"/>
    <lineage>
        <taxon>Eukaryota</taxon>
        <taxon>Sar</taxon>
        <taxon>Alveolata</taxon>
        <taxon>Dinophyceae</taxon>
        <taxon>Prorocentrales</taxon>
        <taxon>Prorocentraceae</taxon>
        <taxon>Prorocentrum</taxon>
    </lineage>
</organism>
<name>A0ABN9WFL3_9DINO</name>
<accession>A0ABN9WFL3</accession>
<dbReference type="InterPro" id="IPR036603">
    <property type="entry name" value="RBP11-like"/>
</dbReference>
<dbReference type="InterPro" id="IPR033901">
    <property type="entry name" value="RNAPI/III_AC40"/>
</dbReference>
<dbReference type="InterPro" id="IPR011263">
    <property type="entry name" value="DNA-dir_RNA_pol_RpoA/D/Rpb3"/>
</dbReference>
<keyword evidence="1" id="KW-0240">DNA-directed RNA polymerase</keyword>
<dbReference type="PROSITE" id="PS51379">
    <property type="entry name" value="4FE4S_FER_2"/>
    <property type="match status" value="1"/>
</dbReference>
<dbReference type="Pfam" id="PF01000">
    <property type="entry name" value="RNA_pol_A_bac"/>
    <property type="match status" value="1"/>
</dbReference>
<dbReference type="SUPFAM" id="SSF56553">
    <property type="entry name" value="Insert subdomain of RNA polymerase alpha subunit"/>
    <property type="match status" value="1"/>
</dbReference>
<dbReference type="CDD" id="cd07032">
    <property type="entry name" value="RNAP_I_II_AC40"/>
    <property type="match status" value="1"/>
</dbReference>
<dbReference type="PANTHER" id="PTHR11800">
    <property type="entry name" value="DNA-DIRECTED RNA POLYMERASE"/>
    <property type="match status" value="1"/>
</dbReference>
<dbReference type="PANTHER" id="PTHR11800:SF13">
    <property type="entry name" value="DNA-DIRECTED RNA POLYMERASES I AND III SUBUNIT RPAC1"/>
    <property type="match status" value="1"/>
</dbReference>
<sequence>MVEGQVAALGGSEVLGRALAGGTPLGKDLGTPDEEEFASQAMAWAIRFADAPEFSVDGGDSSLCTAVEWLLGQHASDPGFSTVVGGNPRSPKKVLAAAARDAMSMELRRLQTSGQRFLRNPQGVKPFLKRGVMAAFGSPFDADRPEWLEKLRALGLTQDLPSASEERVPNSWHGDEYEPSDKEKAFLADEKNLRKATVRIEEIMSFEYMQHVGNAMLNCLRVERTSQLLLAVVFPSLVSLFVQRANTPSAGPEREAVLQRPEGAGLPRAAALARRLPRGAMATAGMAAPGAPAALGPEAARPDANGAAVARMREQQRRMRLTREGPLNPDTKDYCGAFVSLDEDNSWDYPGPAAPVTPGAAVCFGRGGVFLASSPCGADLETSDQQQCQHVLPASECRVVLVSCERPIEKHLITEMILADDLSAFGVRRSPSFAARAPPTGPADAAFKRGFSIRVTSLSDEAVEFDMVGIDPPLANAFRRLLLGEVPTVAISEVTVYQNTGVLHDENLVHRLGLCPIRCEPDRLEAKLPDMEFNETNSLKFRLHTVCGDKPRRVLSKDLTWVPWSPAQKQLFVDGAPAPVADDVLITQLRPGQEIELECFCAKGTGREHAKWSPVSTASYRLLPYADLSRPILDGDAERLKATCGAGVFDIEELPGGGKRAVVANPRSCVTCRECLESFPGEAMGLEIGKIKDHYLPACSPWRAPAASPRPCSSRRQ</sequence>
<dbReference type="SMART" id="SM00662">
    <property type="entry name" value="RPOLD"/>
    <property type="match status" value="1"/>
</dbReference>
<dbReference type="InterPro" id="IPR017896">
    <property type="entry name" value="4Fe4S_Fe-S-bd"/>
</dbReference>
<dbReference type="InterPro" id="IPR050518">
    <property type="entry name" value="Rpo3/RPB3_RNA_Pol_subunit"/>
</dbReference>
<evidence type="ECO:0000256" key="1">
    <source>
        <dbReference type="ARBA" id="ARBA00022478"/>
    </source>
</evidence>
<dbReference type="InterPro" id="IPR036643">
    <property type="entry name" value="RNApol_insert_sf"/>
</dbReference>
<dbReference type="Gene3D" id="2.170.120.12">
    <property type="entry name" value="DNA-directed RNA polymerase, insert domain"/>
    <property type="match status" value="1"/>
</dbReference>
<keyword evidence="2" id="KW-0804">Transcription</keyword>
<evidence type="ECO:0000259" key="4">
    <source>
        <dbReference type="PROSITE" id="PS51379"/>
    </source>
</evidence>
<dbReference type="Gene3D" id="3.30.1360.10">
    <property type="entry name" value="RNA polymerase, RBP11-like subunit"/>
    <property type="match status" value="1"/>
</dbReference>
<dbReference type="InterPro" id="IPR011262">
    <property type="entry name" value="DNA-dir_RNA_pol_insert"/>
</dbReference>
<keyword evidence="6" id="KW-1185">Reference proteome</keyword>
<protein>
    <recommendedName>
        <fullName evidence="4">4Fe-4S ferredoxin-type domain-containing protein</fullName>
    </recommendedName>
</protein>
<gene>
    <name evidence="5" type="ORF">PCOR1329_LOCUS66885</name>
</gene>
<dbReference type="SUPFAM" id="SSF55257">
    <property type="entry name" value="RBP11-like subunits of RNA polymerase"/>
    <property type="match status" value="1"/>
</dbReference>
<comment type="caution">
    <text evidence="5">The sequence shown here is derived from an EMBL/GenBank/DDBJ whole genome shotgun (WGS) entry which is preliminary data.</text>
</comment>
<dbReference type="InterPro" id="IPR022842">
    <property type="entry name" value="RNAP_Rpo3/Rpb3/RPAC1"/>
</dbReference>
<feature type="domain" description="4Fe-4S ferredoxin-type" evidence="4">
    <location>
        <begin position="659"/>
        <end position="689"/>
    </location>
</feature>
<evidence type="ECO:0000256" key="2">
    <source>
        <dbReference type="ARBA" id="ARBA00023163"/>
    </source>
</evidence>
<proteinExistence type="inferred from homology"/>
<dbReference type="Proteomes" id="UP001189429">
    <property type="component" value="Unassembled WGS sequence"/>
</dbReference>
<comment type="similarity">
    <text evidence="3">Belongs to the archaeal Rpo3/eukaryotic RPB3 RNA polymerase subunit family.</text>
</comment>
<evidence type="ECO:0000313" key="6">
    <source>
        <dbReference type="Proteomes" id="UP001189429"/>
    </source>
</evidence>
<dbReference type="HAMAP" id="MF_00320">
    <property type="entry name" value="RNApol_arch_Rpo3"/>
    <property type="match status" value="1"/>
</dbReference>